<dbReference type="PROSITE" id="PS50908">
    <property type="entry name" value="RWD"/>
    <property type="match status" value="1"/>
</dbReference>
<dbReference type="InterPro" id="IPR040213">
    <property type="entry name" value="GIR2-like"/>
</dbReference>
<dbReference type="Gene3D" id="3.10.110.10">
    <property type="entry name" value="Ubiquitin Conjugating Enzyme"/>
    <property type="match status" value="1"/>
</dbReference>
<accession>A0A8H7DZ41</accession>
<dbReference type="AlphaFoldDB" id="A0A8H7DZ41"/>
<comment type="caution">
    <text evidence="3">The sequence shown here is derived from an EMBL/GenBank/DDBJ whole genome shotgun (WGS) entry which is preliminary data.</text>
</comment>
<name>A0A8H7DZ41_9EURO</name>
<dbReference type="EMBL" id="JAACFV010000182">
    <property type="protein sequence ID" value="KAF7503367.1"/>
    <property type="molecule type" value="Genomic_DNA"/>
</dbReference>
<proteinExistence type="predicted"/>
<dbReference type="InterPro" id="IPR006575">
    <property type="entry name" value="RWD_dom"/>
</dbReference>
<dbReference type="InterPro" id="IPR016135">
    <property type="entry name" value="UBQ-conjugating_enzyme/RWD"/>
</dbReference>
<dbReference type="FunFam" id="3.10.110.10:FF:000075">
    <property type="entry name" value="RWD domain-containing protein (Gir2)"/>
    <property type="match status" value="1"/>
</dbReference>
<dbReference type="SUPFAM" id="SSF54495">
    <property type="entry name" value="UBC-like"/>
    <property type="match status" value="1"/>
</dbReference>
<feature type="compositionally biased region" description="Basic and acidic residues" evidence="1">
    <location>
        <begin position="171"/>
        <end position="197"/>
    </location>
</feature>
<protein>
    <recommendedName>
        <fullName evidence="2">RWD domain-containing protein</fullName>
    </recommendedName>
</protein>
<keyword evidence="4" id="KW-1185">Reference proteome</keyword>
<dbReference type="PANTHER" id="PTHR12292">
    <property type="entry name" value="RWD DOMAIN-CONTAINING PROTEIN"/>
    <property type="match status" value="1"/>
</dbReference>
<feature type="compositionally biased region" description="Acidic residues" evidence="1">
    <location>
        <begin position="212"/>
        <end position="222"/>
    </location>
</feature>
<dbReference type="OrthoDB" id="277175at2759"/>
<sequence length="231" mass="26098">MGVEEQKEEREVLDSIFPEEITDISDSAYRIAITLEVTNEHGDTTEPPTIVLSVSYPETYPDVAPNLDLSNPPNASKHPLLDVSEDKAQLLKSLDATIEENLGMAMVFTLVSTLKEAAEQLIIERQGALQARKDQEAAKAAEEENRKFHGTVVTRERFLEWREKFLAEMAEKERKEKEEQEMEDKKKRGGKPEEKKMTGRQLWEGGLVGKVDEDEDGEDAIEGLERLKVTA</sequence>
<evidence type="ECO:0000256" key="1">
    <source>
        <dbReference type="SAM" id="MobiDB-lite"/>
    </source>
</evidence>
<dbReference type="SMART" id="SM00591">
    <property type="entry name" value="RWD"/>
    <property type="match status" value="1"/>
</dbReference>
<gene>
    <name evidence="3" type="ORF">GJ744_003931</name>
</gene>
<feature type="region of interest" description="Disordered" evidence="1">
    <location>
        <begin position="171"/>
        <end position="231"/>
    </location>
</feature>
<evidence type="ECO:0000313" key="3">
    <source>
        <dbReference type="EMBL" id="KAF7503367.1"/>
    </source>
</evidence>
<feature type="domain" description="RWD" evidence="2">
    <location>
        <begin position="8"/>
        <end position="121"/>
    </location>
</feature>
<dbReference type="Proteomes" id="UP000606974">
    <property type="component" value="Unassembled WGS sequence"/>
</dbReference>
<dbReference type="Pfam" id="PF05773">
    <property type="entry name" value="RWD"/>
    <property type="match status" value="1"/>
</dbReference>
<reference evidence="3" key="1">
    <citation type="submission" date="2020-02" db="EMBL/GenBank/DDBJ databases">
        <authorList>
            <person name="Palmer J.M."/>
        </authorList>
    </citation>
    <scope>NUCLEOTIDE SEQUENCE</scope>
    <source>
        <strain evidence="3">EPUS1.4</strain>
        <tissue evidence="3">Thallus</tissue>
    </source>
</reference>
<organism evidence="3 4">
    <name type="scientific">Endocarpon pusillum</name>
    <dbReference type="NCBI Taxonomy" id="364733"/>
    <lineage>
        <taxon>Eukaryota</taxon>
        <taxon>Fungi</taxon>
        <taxon>Dikarya</taxon>
        <taxon>Ascomycota</taxon>
        <taxon>Pezizomycotina</taxon>
        <taxon>Eurotiomycetes</taxon>
        <taxon>Chaetothyriomycetidae</taxon>
        <taxon>Verrucariales</taxon>
        <taxon>Verrucariaceae</taxon>
        <taxon>Endocarpon</taxon>
    </lineage>
</organism>
<evidence type="ECO:0000259" key="2">
    <source>
        <dbReference type="PROSITE" id="PS50908"/>
    </source>
</evidence>
<dbReference type="CDD" id="cd23823">
    <property type="entry name" value="RWD_GCN2"/>
    <property type="match status" value="1"/>
</dbReference>
<evidence type="ECO:0000313" key="4">
    <source>
        <dbReference type="Proteomes" id="UP000606974"/>
    </source>
</evidence>